<gene>
    <name evidence="2" type="ORF">HMPREF9445_03331</name>
</gene>
<protein>
    <submittedName>
        <fullName evidence="2">Conserved domain protein</fullName>
    </submittedName>
</protein>
<dbReference type="Proteomes" id="UP000010321">
    <property type="component" value="Unassembled WGS sequence"/>
</dbReference>
<reference evidence="2 3" key="1">
    <citation type="submission" date="2011-02" db="EMBL/GenBank/DDBJ databases">
        <authorList>
            <person name="Weinstock G."/>
            <person name="Sodergren E."/>
            <person name="Clifton S."/>
            <person name="Fulton L."/>
            <person name="Fulton B."/>
            <person name="Courtney L."/>
            <person name="Fronick C."/>
            <person name="Harrison M."/>
            <person name="Strong C."/>
            <person name="Farmer C."/>
            <person name="Delahaunty K."/>
            <person name="Markovic C."/>
            <person name="Hall O."/>
            <person name="Minx P."/>
            <person name="Tomlinson C."/>
            <person name="Mitreva M."/>
            <person name="Hou S."/>
            <person name="Chen J."/>
            <person name="Wollam A."/>
            <person name="Pepin K.H."/>
            <person name="Johnson M."/>
            <person name="Bhonagiri V."/>
            <person name="Zhang X."/>
            <person name="Suruliraj S."/>
            <person name="Warren W."/>
            <person name="Chinwalla A."/>
            <person name="Mardis E.R."/>
            <person name="Wilson R.K."/>
        </authorList>
    </citation>
    <scope>NUCLEOTIDE SEQUENCE [LARGE SCALE GENOMIC DNA]</scope>
    <source>
        <strain evidence="2 3">YIT 12056</strain>
    </source>
</reference>
<comment type="caution">
    <text evidence="2">The sequence shown here is derived from an EMBL/GenBank/DDBJ whole genome shotgun (WGS) entry which is preliminary data.</text>
</comment>
<sequence length="63" mass="7513">MFQNVNLSLLSFSKADAKVEDFNIPTKYIFHFFLIFLKLFCNWLISKDVVEHMLLKVLYLPTK</sequence>
<evidence type="ECO:0000313" key="2">
    <source>
        <dbReference type="EMBL" id="EGF49184.1"/>
    </source>
</evidence>
<evidence type="ECO:0000313" key="3">
    <source>
        <dbReference type="Proteomes" id="UP000010321"/>
    </source>
</evidence>
<feature type="transmembrane region" description="Helical" evidence="1">
    <location>
        <begin position="28"/>
        <end position="45"/>
    </location>
</feature>
<accession>A0ABP2KLI9</accession>
<keyword evidence="3" id="KW-1185">Reference proteome</keyword>
<keyword evidence="1" id="KW-0812">Transmembrane</keyword>
<name>A0ABP2KLI9_9BACE</name>
<dbReference type="EMBL" id="AFBM01000034">
    <property type="protein sequence ID" value="EGF49184.1"/>
    <property type="molecule type" value="Genomic_DNA"/>
</dbReference>
<keyword evidence="1" id="KW-0472">Membrane</keyword>
<keyword evidence="1" id="KW-1133">Transmembrane helix</keyword>
<proteinExistence type="predicted"/>
<evidence type="ECO:0000256" key="1">
    <source>
        <dbReference type="SAM" id="Phobius"/>
    </source>
</evidence>
<organism evidence="2 3">
    <name type="scientific">Bacteroides clarus YIT 12056</name>
    <dbReference type="NCBI Taxonomy" id="762984"/>
    <lineage>
        <taxon>Bacteria</taxon>
        <taxon>Pseudomonadati</taxon>
        <taxon>Bacteroidota</taxon>
        <taxon>Bacteroidia</taxon>
        <taxon>Bacteroidales</taxon>
        <taxon>Bacteroidaceae</taxon>
        <taxon>Bacteroides</taxon>
    </lineage>
</organism>